<evidence type="ECO:0000313" key="1">
    <source>
        <dbReference type="EMBL" id="KAG9226288.1"/>
    </source>
</evidence>
<evidence type="ECO:0000313" key="2">
    <source>
        <dbReference type="Proteomes" id="UP000824881"/>
    </source>
</evidence>
<name>A0ACB7JA68_PLECO</name>
<accession>A0ACB7JA68</accession>
<sequence length="389" mass="43991">MKVSFSLNKSKPAPKADPPSLKRSAVFASLDDDEPVDAAPTASSSNPNVAPNKQLMAFGAGSSKAARKRMETEKKVDGTVYEYDEIWDKMQEAKQKQKEAKEIDAKTRKPKYIDGLLNAAATRKLDHLRAEEKLMQREREAEGDEFNDKEAFVTQAYKDQMAEVRKAEEEEKLREAMQKKKGGASTGMAHFYRKLLEESEQNHEATVAATQKPVIGPQAPPPNLTITKPPDFTPKSDVELARVAREQGKDVELNDDNQIVDKRELLSAGLNLALPNTRRLGARTQSSEKADGTEQVEVHRAVGTAASRKEINQRRAREIQVQMEAEQERLAREKQRAEEEATKRIVARRNDEKDVQSARERYLQRKRQRLEEPPHDPDAQRPVTQSYLL</sequence>
<organism evidence="1 2">
    <name type="scientific">Pleurotus cornucopiae</name>
    <name type="common">Cornucopia mushroom</name>
    <dbReference type="NCBI Taxonomy" id="5321"/>
    <lineage>
        <taxon>Eukaryota</taxon>
        <taxon>Fungi</taxon>
        <taxon>Dikarya</taxon>
        <taxon>Basidiomycota</taxon>
        <taxon>Agaricomycotina</taxon>
        <taxon>Agaricomycetes</taxon>
        <taxon>Agaricomycetidae</taxon>
        <taxon>Agaricales</taxon>
        <taxon>Pleurotineae</taxon>
        <taxon>Pleurotaceae</taxon>
        <taxon>Pleurotus</taxon>
    </lineage>
</organism>
<keyword evidence="2" id="KW-1185">Reference proteome</keyword>
<dbReference type="Proteomes" id="UP000824881">
    <property type="component" value="Unassembled WGS sequence"/>
</dbReference>
<dbReference type="EMBL" id="WQMT02000002">
    <property type="protein sequence ID" value="KAG9226288.1"/>
    <property type="molecule type" value="Genomic_DNA"/>
</dbReference>
<comment type="caution">
    <text evidence="1">The sequence shown here is derived from an EMBL/GenBank/DDBJ whole genome shotgun (WGS) entry which is preliminary data.</text>
</comment>
<reference evidence="1 2" key="1">
    <citation type="journal article" date="2021" name="Appl. Environ. Microbiol.">
        <title>Genetic linkage and physical mapping for an oyster mushroom Pleurotus cornucopiae and QTL analysis for the trait cap color.</title>
        <authorList>
            <person name="Zhang Y."/>
            <person name="Gao W."/>
            <person name="Sonnenberg A."/>
            <person name="Chen Q."/>
            <person name="Zhang J."/>
            <person name="Huang C."/>
        </authorList>
    </citation>
    <scope>NUCLEOTIDE SEQUENCE [LARGE SCALE GENOMIC DNA]</scope>
    <source>
        <strain evidence="1">CCMSSC00406</strain>
    </source>
</reference>
<protein>
    <submittedName>
        <fullName evidence="1">Uncharacterized protein</fullName>
    </submittedName>
</protein>
<gene>
    <name evidence="1" type="ORF">CCMSSC00406_0003167</name>
</gene>
<proteinExistence type="predicted"/>